<dbReference type="CDD" id="cd00268">
    <property type="entry name" value="DEADc"/>
    <property type="match status" value="1"/>
</dbReference>
<dbReference type="PANTHER" id="PTHR47963:SF8">
    <property type="entry name" value="ATP-DEPENDENT RNA HELICASE DEAD"/>
    <property type="match status" value="1"/>
</dbReference>
<dbReference type="GO" id="GO:0033592">
    <property type="term" value="F:RNA strand annealing activity"/>
    <property type="evidence" value="ECO:0007669"/>
    <property type="project" value="TreeGrafter"/>
</dbReference>
<feature type="compositionally biased region" description="Basic residues" evidence="6">
    <location>
        <begin position="396"/>
        <end position="411"/>
    </location>
</feature>
<dbReference type="PROSITE" id="PS51194">
    <property type="entry name" value="HELICASE_CTER"/>
    <property type="match status" value="1"/>
</dbReference>
<feature type="compositionally biased region" description="Basic and acidic residues" evidence="6">
    <location>
        <begin position="371"/>
        <end position="380"/>
    </location>
</feature>
<dbReference type="InterPro" id="IPR027417">
    <property type="entry name" value="P-loop_NTPase"/>
</dbReference>
<dbReference type="InterPro" id="IPR050547">
    <property type="entry name" value="DEAD_box_RNA_helicases"/>
</dbReference>
<reference evidence="10" key="1">
    <citation type="submission" date="2017-02" db="EMBL/GenBank/DDBJ databases">
        <authorList>
            <person name="Varghese N."/>
            <person name="Submissions S."/>
        </authorList>
    </citation>
    <scope>NUCLEOTIDE SEQUENCE [LARGE SCALE GENOMIC DNA]</scope>
    <source>
        <strain evidence="10">ATCC 35199</strain>
    </source>
</reference>
<feature type="domain" description="Helicase ATP-binding" evidence="7">
    <location>
        <begin position="34"/>
        <end position="204"/>
    </location>
</feature>
<name>A0A1T5AP95_9FIRM</name>
<organism evidence="9 10">
    <name type="scientific">Acetoanaerobium noterae</name>
    <dbReference type="NCBI Taxonomy" id="745369"/>
    <lineage>
        <taxon>Bacteria</taxon>
        <taxon>Bacillati</taxon>
        <taxon>Bacillota</taxon>
        <taxon>Clostridia</taxon>
        <taxon>Peptostreptococcales</taxon>
        <taxon>Filifactoraceae</taxon>
        <taxon>Acetoanaerobium</taxon>
    </lineage>
</organism>
<dbReference type="AlphaFoldDB" id="A0A1T5AP95"/>
<evidence type="ECO:0000313" key="9">
    <source>
        <dbReference type="EMBL" id="SKB36881.1"/>
    </source>
</evidence>
<dbReference type="EMBL" id="FUYN01000002">
    <property type="protein sequence ID" value="SKB36881.1"/>
    <property type="molecule type" value="Genomic_DNA"/>
</dbReference>
<protein>
    <recommendedName>
        <fullName evidence="1">RNA helicase</fullName>
        <ecNumber evidence="1">3.6.4.13</ecNumber>
    </recommendedName>
</protein>
<dbReference type="OrthoDB" id="9805696at2"/>
<feature type="domain" description="Helicase C-terminal" evidence="8">
    <location>
        <begin position="215"/>
        <end position="389"/>
    </location>
</feature>
<dbReference type="Proteomes" id="UP000243406">
    <property type="component" value="Unassembled WGS sequence"/>
</dbReference>
<dbReference type="GO" id="GO:0016787">
    <property type="term" value="F:hydrolase activity"/>
    <property type="evidence" value="ECO:0007669"/>
    <property type="project" value="UniProtKB-KW"/>
</dbReference>
<dbReference type="PROSITE" id="PS51192">
    <property type="entry name" value="HELICASE_ATP_BIND_1"/>
    <property type="match status" value="1"/>
</dbReference>
<evidence type="ECO:0000256" key="4">
    <source>
        <dbReference type="ARBA" id="ARBA00022806"/>
    </source>
</evidence>
<keyword evidence="3" id="KW-0378">Hydrolase</keyword>
<feature type="region of interest" description="Disordered" evidence="6">
    <location>
        <begin position="371"/>
        <end position="411"/>
    </location>
</feature>
<dbReference type="Pfam" id="PF00270">
    <property type="entry name" value="DEAD"/>
    <property type="match status" value="1"/>
</dbReference>
<sequence length="411" mass="46508">MKKDFIELGITNELSERLLQLRIDTPTQVQVKSIPYILEGRDVIAQAQTGTGKTLAFLLPILEKIDVDSEDTQALIISPTRELAIQISEEAQKLISVKGINILSAYGGQDVEKQLNKLKKNIPLVVGTPGRILDLIRRESLDLSKLKMLVLDEADQMLHMGFLDEVDAIFSYTPSEKQVMCFSATFNKEVKKLARTYMNEPHYVSVKGQNVTLDEIDQIIVHTTDRKKQEALCEMIDTQQPFMAIVFCRTKRRVTALYEDLSQKGYNCDQLHGDLSQAKREKVMKDFRNAKIQLLIATDVAARGIDVDGITHIYNYDMVLDTDTYIHRIGRTGRAGEKGTAVTFVTPKHNASLEKLEGDIKADVKKIEMHKAVKHEDSKAKPKAKKKPSFDDFLKKNSKKNSRHKGRAPKR</sequence>
<dbReference type="EC" id="3.6.4.13" evidence="1"/>
<keyword evidence="10" id="KW-1185">Reference proteome</keyword>
<evidence type="ECO:0000256" key="3">
    <source>
        <dbReference type="ARBA" id="ARBA00022801"/>
    </source>
</evidence>
<dbReference type="InterPro" id="IPR011545">
    <property type="entry name" value="DEAD/DEAH_box_helicase_dom"/>
</dbReference>
<evidence type="ECO:0000256" key="2">
    <source>
        <dbReference type="ARBA" id="ARBA00022741"/>
    </source>
</evidence>
<dbReference type="Gene3D" id="3.40.50.300">
    <property type="entry name" value="P-loop containing nucleotide triphosphate hydrolases"/>
    <property type="match status" value="2"/>
</dbReference>
<evidence type="ECO:0000313" key="10">
    <source>
        <dbReference type="Proteomes" id="UP000243406"/>
    </source>
</evidence>
<accession>A0A1T5AP95</accession>
<dbReference type="SUPFAM" id="SSF52540">
    <property type="entry name" value="P-loop containing nucleoside triphosphate hydrolases"/>
    <property type="match status" value="1"/>
</dbReference>
<dbReference type="CDD" id="cd18787">
    <property type="entry name" value="SF2_C_DEAD"/>
    <property type="match status" value="1"/>
</dbReference>
<dbReference type="GO" id="GO:0005829">
    <property type="term" value="C:cytosol"/>
    <property type="evidence" value="ECO:0007669"/>
    <property type="project" value="TreeGrafter"/>
</dbReference>
<dbReference type="SMART" id="SM00487">
    <property type="entry name" value="DEXDc"/>
    <property type="match status" value="1"/>
</dbReference>
<dbReference type="GO" id="GO:0009409">
    <property type="term" value="P:response to cold"/>
    <property type="evidence" value="ECO:0007669"/>
    <property type="project" value="TreeGrafter"/>
</dbReference>
<dbReference type="GO" id="GO:0005840">
    <property type="term" value="C:ribosome"/>
    <property type="evidence" value="ECO:0007669"/>
    <property type="project" value="TreeGrafter"/>
</dbReference>
<keyword evidence="5" id="KW-0067">ATP-binding</keyword>
<evidence type="ECO:0000259" key="8">
    <source>
        <dbReference type="PROSITE" id="PS51194"/>
    </source>
</evidence>
<keyword evidence="2" id="KW-0547">Nucleotide-binding</keyword>
<evidence type="ECO:0000256" key="1">
    <source>
        <dbReference type="ARBA" id="ARBA00012552"/>
    </source>
</evidence>
<dbReference type="InterPro" id="IPR014001">
    <property type="entry name" value="Helicase_ATP-bd"/>
</dbReference>
<dbReference type="GO" id="GO:0003724">
    <property type="term" value="F:RNA helicase activity"/>
    <property type="evidence" value="ECO:0007669"/>
    <property type="project" value="UniProtKB-EC"/>
</dbReference>
<dbReference type="InterPro" id="IPR044742">
    <property type="entry name" value="DEAD/DEAH_RhlB"/>
</dbReference>
<gene>
    <name evidence="9" type="ORF">SAMN02745120_1082</name>
</gene>
<dbReference type="GO" id="GO:0005524">
    <property type="term" value="F:ATP binding"/>
    <property type="evidence" value="ECO:0007669"/>
    <property type="project" value="UniProtKB-KW"/>
</dbReference>
<evidence type="ECO:0000259" key="7">
    <source>
        <dbReference type="PROSITE" id="PS51192"/>
    </source>
</evidence>
<dbReference type="InterPro" id="IPR001650">
    <property type="entry name" value="Helicase_C-like"/>
</dbReference>
<dbReference type="PANTHER" id="PTHR47963">
    <property type="entry name" value="DEAD-BOX ATP-DEPENDENT RNA HELICASE 47, MITOCHONDRIAL"/>
    <property type="match status" value="1"/>
</dbReference>
<dbReference type="Pfam" id="PF00271">
    <property type="entry name" value="Helicase_C"/>
    <property type="match status" value="1"/>
</dbReference>
<keyword evidence="4 9" id="KW-0347">Helicase</keyword>
<dbReference type="RefSeq" id="WP_079589007.1">
    <property type="nucleotide sequence ID" value="NZ_FUYN01000002.1"/>
</dbReference>
<evidence type="ECO:0000256" key="5">
    <source>
        <dbReference type="ARBA" id="ARBA00022840"/>
    </source>
</evidence>
<evidence type="ECO:0000256" key="6">
    <source>
        <dbReference type="SAM" id="MobiDB-lite"/>
    </source>
</evidence>
<dbReference type="SMART" id="SM00490">
    <property type="entry name" value="HELICc"/>
    <property type="match status" value="1"/>
</dbReference>
<proteinExistence type="predicted"/>